<protein>
    <submittedName>
        <fullName evidence="10">Anaerobic C4-dicarboxylate transporter DcuA</fullName>
    </submittedName>
</protein>
<feature type="transmembrane region" description="Helical" evidence="9">
    <location>
        <begin position="168"/>
        <end position="188"/>
    </location>
</feature>
<dbReference type="EMBL" id="SGXA01000002">
    <property type="protein sequence ID" value="RZS72697.1"/>
    <property type="molecule type" value="Genomic_DNA"/>
</dbReference>
<keyword evidence="8 9" id="KW-0472">Membrane</keyword>
<dbReference type="NCBIfam" id="TIGR00770">
    <property type="entry name" value="Dcu"/>
    <property type="match status" value="1"/>
</dbReference>
<evidence type="ECO:0000256" key="3">
    <source>
        <dbReference type="ARBA" id="ARBA00022448"/>
    </source>
</evidence>
<evidence type="ECO:0000313" key="11">
    <source>
        <dbReference type="Proteomes" id="UP000293874"/>
    </source>
</evidence>
<feature type="transmembrane region" description="Helical" evidence="9">
    <location>
        <begin position="271"/>
        <end position="293"/>
    </location>
</feature>
<proteinExistence type="inferred from homology"/>
<keyword evidence="11" id="KW-1185">Reference proteome</keyword>
<reference evidence="10 11" key="1">
    <citation type="submission" date="2019-02" db="EMBL/GenBank/DDBJ databases">
        <title>Genomic Encyclopedia of Type Strains, Phase IV (KMG-IV): sequencing the most valuable type-strain genomes for metagenomic binning, comparative biology and taxonomic classification.</title>
        <authorList>
            <person name="Goeker M."/>
        </authorList>
    </citation>
    <scope>NUCLEOTIDE SEQUENCE [LARGE SCALE GENOMIC DNA]</scope>
    <source>
        <strain evidence="10 11">DSM 18116</strain>
    </source>
</reference>
<dbReference type="NCBIfam" id="NF006927">
    <property type="entry name" value="PRK09412.1"/>
    <property type="match status" value="1"/>
</dbReference>
<keyword evidence="3" id="KW-0813">Transport</keyword>
<dbReference type="NCBIfam" id="NF009136">
    <property type="entry name" value="PRK12489.1"/>
    <property type="match status" value="1"/>
</dbReference>
<dbReference type="Pfam" id="PF03605">
    <property type="entry name" value="DcuA_DcuB"/>
    <property type="match status" value="1"/>
</dbReference>
<organism evidence="10 11">
    <name type="scientific">Pseudobacter ginsenosidimutans</name>
    <dbReference type="NCBI Taxonomy" id="661488"/>
    <lineage>
        <taxon>Bacteria</taxon>
        <taxon>Pseudomonadati</taxon>
        <taxon>Bacteroidota</taxon>
        <taxon>Chitinophagia</taxon>
        <taxon>Chitinophagales</taxon>
        <taxon>Chitinophagaceae</taxon>
        <taxon>Pseudobacter</taxon>
    </lineage>
</organism>
<keyword evidence="5" id="KW-0997">Cell inner membrane</keyword>
<feature type="transmembrane region" description="Helical" evidence="9">
    <location>
        <begin position="369"/>
        <end position="390"/>
    </location>
</feature>
<dbReference type="InterPro" id="IPR004668">
    <property type="entry name" value="Anaer_Dcu_memb_transpt"/>
</dbReference>
<feature type="transmembrane region" description="Helical" evidence="9">
    <location>
        <begin position="305"/>
        <end position="324"/>
    </location>
</feature>
<keyword evidence="7 9" id="KW-1133">Transmembrane helix</keyword>
<feature type="transmembrane region" description="Helical" evidence="9">
    <location>
        <begin position="6"/>
        <end position="38"/>
    </location>
</feature>
<keyword evidence="4" id="KW-1003">Cell membrane</keyword>
<dbReference type="PANTHER" id="PTHR36106">
    <property type="entry name" value="ANAEROBIC C4-DICARBOXYLATE TRANSPORTER DCUB"/>
    <property type="match status" value="1"/>
</dbReference>
<feature type="transmembrane region" description="Helical" evidence="9">
    <location>
        <begin position="344"/>
        <end position="362"/>
    </location>
</feature>
<dbReference type="PANTHER" id="PTHR36106:SF3">
    <property type="entry name" value="ANAEROBIC C4-DICARBOXYLATE TRANSPORTER DCUB"/>
    <property type="match status" value="1"/>
</dbReference>
<evidence type="ECO:0000256" key="5">
    <source>
        <dbReference type="ARBA" id="ARBA00022519"/>
    </source>
</evidence>
<dbReference type="OrthoDB" id="9770910at2"/>
<feature type="transmembrane region" description="Helical" evidence="9">
    <location>
        <begin position="131"/>
        <end position="156"/>
    </location>
</feature>
<evidence type="ECO:0000256" key="9">
    <source>
        <dbReference type="SAM" id="Phobius"/>
    </source>
</evidence>
<evidence type="ECO:0000256" key="4">
    <source>
        <dbReference type="ARBA" id="ARBA00022475"/>
    </source>
</evidence>
<comment type="similarity">
    <text evidence="2">Belongs to the DcuA/DcuB transporter (TC 2.A.13.1) family.</text>
</comment>
<accession>A0A4Q7MVJ5</accession>
<keyword evidence="6 9" id="KW-0812">Transmembrane</keyword>
<sequence>MIWVQFAILLAAILIGSRMKGIGLGVMGMVGMLIFILVFHMQPGEPPLEVMLIILSVVSAAATLQAAGGMDYLVRLAETILRKNPSKIVFLGPLVTWVFTLFAGTAHINYSILPIIAEVSTKKRIRPERALSISVVASHLAIMASPVSAATATMLGIVRDSGFQLVDILKVSIPATLIGVIVGTLSVLRMGKDLDKDPEFQAKLKDPEFVKKLDASSGNAGPLKPGAKLSVLLFALGVLLIIVFGSFPQTLPNFADVEGFKPNFAVGADGSIRMAAMIEIVMLTVSAAIIIFCKTSTGEVVKASLFSSAAQATLSVFGVVWMSATFMDHNVAAIEQTLGSMVRSAPWTFSFALFIFSMLSFSQAATTRALMPLGLSLGIAPQHLIAMFPAGNGDFFLPGYPTLLAAIQFDNTGSTHIGKYLLNHSFMRPGLVAVSVSVAAGFLLSGILL</sequence>
<dbReference type="GO" id="GO:0015556">
    <property type="term" value="F:C4-dicarboxylate transmembrane transporter activity"/>
    <property type="evidence" value="ECO:0007669"/>
    <property type="project" value="InterPro"/>
</dbReference>
<dbReference type="GO" id="GO:0005886">
    <property type="term" value="C:plasma membrane"/>
    <property type="evidence" value="ECO:0007669"/>
    <property type="project" value="UniProtKB-SubCell"/>
</dbReference>
<name>A0A4Q7MVJ5_9BACT</name>
<gene>
    <name evidence="10" type="ORF">EV199_4620</name>
</gene>
<feature type="transmembrane region" description="Helical" evidence="9">
    <location>
        <begin position="430"/>
        <end position="448"/>
    </location>
</feature>
<comment type="subcellular location">
    <subcellularLocation>
        <location evidence="1">Cell inner membrane</location>
        <topology evidence="1">Multi-pass membrane protein</topology>
    </subcellularLocation>
</comment>
<feature type="transmembrane region" description="Helical" evidence="9">
    <location>
        <begin position="88"/>
        <end position="110"/>
    </location>
</feature>
<evidence type="ECO:0000256" key="2">
    <source>
        <dbReference type="ARBA" id="ARBA00006413"/>
    </source>
</evidence>
<dbReference type="PIRSF" id="PIRSF004539">
    <property type="entry name" value="C4-dicrbxl_trns"/>
    <property type="match status" value="1"/>
</dbReference>
<evidence type="ECO:0000313" key="10">
    <source>
        <dbReference type="EMBL" id="RZS72697.1"/>
    </source>
</evidence>
<dbReference type="RefSeq" id="WP_130543089.1">
    <property type="nucleotide sequence ID" value="NZ_CP042431.1"/>
</dbReference>
<evidence type="ECO:0000256" key="6">
    <source>
        <dbReference type="ARBA" id="ARBA00022692"/>
    </source>
</evidence>
<dbReference type="AlphaFoldDB" id="A0A4Q7MVJ5"/>
<feature type="transmembrane region" description="Helical" evidence="9">
    <location>
        <begin position="231"/>
        <end position="251"/>
    </location>
</feature>
<dbReference type="Proteomes" id="UP000293874">
    <property type="component" value="Unassembled WGS sequence"/>
</dbReference>
<evidence type="ECO:0000256" key="8">
    <source>
        <dbReference type="ARBA" id="ARBA00023136"/>
    </source>
</evidence>
<evidence type="ECO:0000256" key="1">
    <source>
        <dbReference type="ARBA" id="ARBA00004429"/>
    </source>
</evidence>
<evidence type="ECO:0000256" key="7">
    <source>
        <dbReference type="ARBA" id="ARBA00022989"/>
    </source>
</evidence>
<comment type="caution">
    <text evidence="10">The sequence shown here is derived from an EMBL/GenBank/DDBJ whole genome shotgun (WGS) entry which is preliminary data.</text>
</comment>